<keyword evidence="5" id="KW-0472">Membrane</keyword>
<feature type="region of interest" description="Disordered" evidence="4">
    <location>
        <begin position="1"/>
        <end position="31"/>
    </location>
</feature>
<feature type="compositionally biased region" description="Polar residues" evidence="4">
    <location>
        <begin position="1"/>
        <end position="10"/>
    </location>
</feature>
<dbReference type="InterPro" id="IPR000560">
    <property type="entry name" value="His_Pase_clade-2"/>
</dbReference>
<dbReference type="PANTHER" id="PTHR20963">
    <property type="entry name" value="MULTIPLE INOSITOL POLYPHOSPHATE PHOSPHATASE-RELATED"/>
    <property type="match status" value="1"/>
</dbReference>
<dbReference type="PROSITE" id="PS00616">
    <property type="entry name" value="HIS_ACID_PHOSPHAT_1"/>
    <property type="match status" value="1"/>
</dbReference>
<evidence type="ECO:0000256" key="5">
    <source>
        <dbReference type="SAM" id="Phobius"/>
    </source>
</evidence>
<sequence>MDSKRSQNYKYSAVHDDEPGNGRISDLGDSTANKRPRPILLKLAMGSTLIAAALFLVVGHASKCCTNEATCSGSLGTWGQYSPWGPAPSKIDPAIPSECKVTFAQILSRHGSRGPSADKGAKYSALVKELQQNVTKYTKGFEFFKDYKYELIADDLSLYGENEMIESGKVFYHRYKDLVSETEPFVRASGSERVIMSAQNFTQGYYWAQGRNGDDFASRILVIPEDGGYNNTLEHGNCKLFEDGPGKKEGAAKQQEWKDIWVPSVQKRLSKKLPGAKFDIDKTVYFMELCPFETVASPELALSPFCRAFSRNEWRNYDYQQSLEKWYVYGPGRDLASSQGVGFVNELIARLTGKPVQDHTSTNSTLDASPETFPLNRTLYADFSHDNGMMTVFTAMRLFEGTANLPTTERRSPEQLGGYSAQRAVPFGARMYVEKMRCGGGSDEEEGEELVRVLLNERVVPLRGCDADELGRCTLDKFVKSMSFAASGGEWGRCERHAKEDLRRYLNEAANTPPLLSSSSVTRASSISARTRSDVTGPRPDTQEPVGPLRDARHYRRRLDAIHIRFLLGELITDRRKKSARRSLDPPFTTAMVSVAGGIIITIVVLAVAAAVGWIVFTQYRARRLGLPTPSFSSYLPWNKRDNPYGPPQPAPGGVSGWFNDQVRKFKNRNNRSAAGAYEPSNRGANPAGPRGAHRALDPDEAWDTRVGNEADNYGYYEEELTARGGGGGGGGRASTEYHGGSSYHMNLAATPKRERDEHDVDLERGRQPSRSPGGGPRGNNPFDDDHAESLRGVSPRPMDHGQKSGSPSRHSVFKENV</sequence>
<keyword evidence="7" id="KW-1185">Reference proteome</keyword>
<dbReference type="GO" id="GO:0016158">
    <property type="term" value="F:inositol hexakisphosphate 3-phosphatase activity"/>
    <property type="evidence" value="ECO:0007669"/>
    <property type="project" value="UniProtKB-EC"/>
</dbReference>
<dbReference type="GO" id="GO:0003993">
    <property type="term" value="F:acid phosphatase activity"/>
    <property type="evidence" value="ECO:0007669"/>
    <property type="project" value="TreeGrafter"/>
</dbReference>
<keyword evidence="3" id="KW-0378">Hydrolase</keyword>
<dbReference type="CDD" id="cd07061">
    <property type="entry name" value="HP_HAP_like"/>
    <property type="match status" value="1"/>
</dbReference>
<comment type="caution">
    <text evidence="6">The sequence shown here is derived from an EMBL/GenBank/DDBJ whole genome shotgun (WGS) entry which is preliminary data.</text>
</comment>
<protein>
    <recommendedName>
        <fullName evidence="2">3-phytase</fullName>
        <ecNumber evidence="2">3.1.3.8</ecNumber>
    </recommendedName>
</protein>
<dbReference type="Pfam" id="PF00328">
    <property type="entry name" value="His_Phos_2"/>
    <property type="match status" value="1"/>
</dbReference>
<dbReference type="InterPro" id="IPR029033">
    <property type="entry name" value="His_PPase_superfam"/>
</dbReference>
<evidence type="ECO:0000256" key="4">
    <source>
        <dbReference type="SAM" id="MobiDB-lite"/>
    </source>
</evidence>
<feature type="compositionally biased region" description="Low complexity" evidence="4">
    <location>
        <begin position="517"/>
        <end position="530"/>
    </location>
</feature>
<feature type="transmembrane region" description="Helical" evidence="5">
    <location>
        <begin position="39"/>
        <end position="61"/>
    </location>
</feature>
<feature type="compositionally biased region" description="Basic and acidic residues" evidence="4">
    <location>
        <begin position="695"/>
        <end position="706"/>
    </location>
</feature>
<keyword evidence="5" id="KW-1133">Transmembrane helix</keyword>
<dbReference type="AlphaFoldDB" id="A0AAW0S229"/>
<keyword evidence="5" id="KW-0812">Transmembrane</keyword>
<evidence type="ECO:0000256" key="1">
    <source>
        <dbReference type="ARBA" id="ARBA00005375"/>
    </source>
</evidence>
<dbReference type="SUPFAM" id="SSF53254">
    <property type="entry name" value="Phosphoglycerate mutase-like"/>
    <property type="match status" value="1"/>
</dbReference>
<dbReference type="EC" id="3.1.3.8" evidence="2"/>
<feature type="region of interest" description="Disordered" evidence="4">
    <location>
        <begin position="723"/>
        <end position="818"/>
    </location>
</feature>
<dbReference type="PROSITE" id="PS00778">
    <property type="entry name" value="HIS_ACID_PHOSPHAT_2"/>
    <property type="match status" value="1"/>
</dbReference>
<dbReference type="InterPro" id="IPR033379">
    <property type="entry name" value="Acid_Pase_AS"/>
</dbReference>
<reference evidence="6 7" key="1">
    <citation type="submission" date="2020-02" db="EMBL/GenBank/DDBJ databases">
        <title>Comparative genomics of the hypocrealean fungal genus Beauvera.</title>
        <authorList>
            <person name="Showalter D.N."/>
            <person name="Bushley K.E."/>
            <person name="Rehner S.A."/>
        </authorList>
    </citation>
    <scope>NUCLEOTIDE SEQUENCE [LARGE SCALE GENOMIC DNA]</scope>
    <source>
        <strain evidence="6 7">ARSEF4384</strain>
    </source>
</reference>
<dbReference type="Proteomes" id="UP001397290">
    <property type="component" value="Unassembled WGS sequence"/>
</dbReference>
<feature type="compositionally biased region" description="Basic and acidic residues" evidence="4">
    <location>
        <begin position="752"/>
        <end position="767"/>
    </location>
</feature>
<dbReference type="Gene3D" id="3.40.50.1240">
    <property type="entry name" value="Phosphoglycerate mutase-like"/>
    <property type="match status" value="1"/>
</dbReference>
<dbReference type="PANTHER" id="PTHR20963:SF24">
    <property type="entry name" value="3-PHYTASE B"/>
    <property type="match status" value="1"/>
</dbReference>
<feature type="transmembrane region" description="Helical" evidence="5">
    <location>
        <begin position="591"/>
        <end position="617"/>
    </location>
</feature>
<proteinExistence type="inferred from homology"/>
<gene>
    <name evidence="6" type="primary">PHO5</name>
    <name evidence="6" type="ORF">G3M48_010462</name>
</gene>
<comment type="similarity">
    <text evidence="1">Belongs to the histidine acid phosphatase family.</text>
</comment>
<feature type="compositionally biased region" description="Gly residues" evidence="4">
    <location>
        <begin position="724"/>
        <end position="733"/>
    </location>
</feature>
<organism evidence="6 7">
    <name type="scientific">Beauveria asiatica</name>
    <dbReference type="NCBI Taxonomy" id="1069075"/>
    <lineage>
        <taxon>Eukaryota</taxon>
        <taxon>Fungi</taxon>
        <taxon>Dikarya</taxon>
        <taxon>Ascomycota</taxon>
        <taxon>Pezizomycotina</taxon>
        <taxon>Sordariomycetes</taxon>
        <taxon>Hypocreomycetidae</taxon>
        <taxon>Hypocreales</taxon>
        <taxon>Cordycipitaceae</taxon>
        <taxon>Beauveria</taxon>
    </lineage>
</organism>
<feature type="region of interest" description="Disordered" evidence="4">
    <location>
        <begin position="673"/>
        <end position="706"/>
    </location>
</feature>
<feature type="region of interest" description="Disordered" evidence="4">
    <location>
        <begin position="516"/>
        <end position="548"/>
    </location>
</feature>
<dbReference type="EMBL" id="JAAHCF010000097">
    <property type="protein sequence ID" value="KAK8148305.1"/>
    <property type="molecule type" value="Genomic_DNA"/>
</dbReference>
<evidence type="ECO:0000256" key="3">
    <source>
        <dbReference type="ARBA" id="ARBA00022801"/>
    </source>
</evidence>
<evidence type="ECO:0000313" key="7">
    <source>
        <dbReference type="Proteomes" id="UP001397290"/>
    </source>
</evidence>
<accession>A0AAW0S229</accession>
<evidence type="ECO:0000313" key="6">
    <source>
        <dbReference type="EMBL" id="KAK8148305.1"/>
    </source>
</evidence>
<evidence type="ECO:0000256" key="2">
    <source>
        <dbReference type="ARBA" id="ARBA00012632"/>
    </source>
</evidence>
<name>A0AAW0S229_9HYPO</name>